<dbReference type="KEGG" id="cbar:PATL70BA_1259"/>
<dbReference type="SUPFAM" id="SSF82549">
    <property type="entry name" value="DAK1/DegV-like"/>
    <property type="match status" value="1"/>
</dbReference>
<dbReference type="EMBL" id="LR130778">
    <property type="protein sequence ID" value="VDN47139.1"/>
    <property type="molecule type" value="Genomic_DNA"/>
</dbReference>
<reference evidence="2 3" key="1">
    <citation type="submission" date="2018-09" db="EMBL/GenBank/DDBJ databases">
        <authorList>
            <person name="Postec A."/>
        </authorList>
    </citation>
    <scope>NUCLEOTIDE SEQUENCE [LARGE SCALE GENOMIC DNA]</scope>
    <source>
        <strain evidence="2">70B-A</strain>
    </source>
</reference>
<sequence length="286" mass="31365">MAVKIVTDSTSYIPQSTLEALNITVVSLSVSFEDTNHLETEMDLDLFYSKLSSLDKLPTSSQPSTDDLYQAFMQHIEKGHEVVGIFLSSEMSGTYSTAYLVKNMILEIYPQASIELIDARTNCMEMGFVAIDAAQAAKEGKSSQEVVRIAHHTMKCTRFVFTPSTLEFLKKGGRIGNASSLLADILKIKPVLTVENGLTTTLAKIRTHKKALEYMLDVFTNEIKQYGYMDAIVHHIHSPNEAMAYAATIASIAGKTPQVIPIGAVIGTHVGPGTIGIAYRTQKPMR</sequence>
<dbReference type="PROSITE" id="PS51482">
    <property type="entry name" value="DEGV"/>
    <property type="match status" value="1"/>
</dbReference>
<keyword evidence="3" id="KW-1185">Reference proteome</keyword>
<dbReference type="NCBIfam" id="TIGR00762">
    <property type="entry name" value="DegV"/>
    <property type="match status" value="1"/>
</dbReference>
<gene>
    <name evidence="2" type="ORF">PATL70BA_1259</name>
</gene>
<dbReference type="Gene3D" id="3.40.50.10170">
    <property type="match status" value="1"/>
</dbReference>
<evidence type="ECO:0000313" key="3">
    <source>
        <dbReference type="Proteomes" id="UP000279029"/>
    </source>
</evidence>
<evidence type="ECO:0000256" key="1">
    <source>
        <dbReference type="ARBA" id="ARBA00023121"/>
    </source>
</evidence>
<protein>
    <submittedName>
        <fullName evidence="2">DegV domain-containing protein CA_C3284</fullName>
    </submittedName>
</protein>
<evidence type="ECO:0000313" key="2">
    <source>
        <dbReference type="EMBL" id="VDN47139.1"/>
    </source>
</evidence>
<dbReference type="PANTHER" id="PTHR33434:SF2">
    <property type="entry name" value="FATTY ACID-BINDING PROTEIN TM_1468"/>
    <property type="match status" value="1"/>
</dbReference>
<dbReference type="InterPro" id="IPR043168">
    <property type="entry name" value="DegV_C"/>
</dbReference>
<dbReference type="RefSeq" id="WP_172596123.1">
    <property type="nucleotide sequence ID" value="NZ_LR130778.1"/>
</dbReference>
<dbReference type="AlphaFoldDB" id="A0A3P7S305"/>
<proteinExistence type="predicted"/>
<dbReference type="PANTHER" id="PTHR33434">
    <property type="entry name" value="DEGV DOMAIN-CONTAINING PROTEIN DR_1986-RELATED"/>
    <property type="match status" value="1"/>
</dbReference>
<dbReference type="Gene3D" id="3.30.1180.10">
    <property type="match status" value="1"/>
</dbReference>
<dbReference type="GO" id="GO:0008289">
    <property type="term" value="F:lipid binding"/>
    <property type="evidence" value="ECO:0007669"/>
    <property type="project" value="UniProtKB-KW"/>
</dbReference>
<accession>A0A3P7S305</accession>
<dbReference type="Proteomes" id="UP000279029">
    <property type="component" value="Chromosome"/>
</dbReference>
<name>A0A3P7S305_9FIRM</name>
<dbReference type="InterPro" id="IPR050270">
    <property type="entry name" value="DegV_domain_contain"/>
</dbReference>
<dbReference type="Pfam" id="PF02645">
    <property type="entry name" value="DegV"/>
    <property type="match status" value="1"/>
</dbReference>
<organism evidence="2 3">
    <name type="scientific">Petrocella atlantisensis</name>
    <dbReference type="NCBI Taxonomy" id="2173034"/>
    <lineage>
        <taxon>Bacteria</taxon>
        <taxon>Bacillati</taxon>
        <taxon>Bacillota</taxon>
        <taxon>Clostridia</taxon>
        <taxon>Lachnospirales</taxon>
        <taxon>Vallitaleaceae</taxon>
        <taxon>Petrocella</taxon>
    </lineage>
</organism>
<keyword evidence="1" id="KW-0446">Lipid-binding</keyword>
<dbReference type="InterPro" id="IPR003797">
    <property type="entry name" value="DegV"/>
</dbReference>